<protein>
    <submittedName>
        <fullName evidence="1">Putative capsular polysaccharide modification protein</fullName>
    </submittedName>
</protein>
<accession>A0A377K0G5</accession>
<gene>
    <name evidence="1" type="ORF">NCTC9075_01197</name>
</gene>
<name>A0A377K0G5_ECOLX</name>
<dbReference type="EMBL" id="UGEM01000004">
    <property type="protein sequence ID" value="STP17765.1"/>
    <property type="molecule type" value="Genomic_DNA"/>
</dbReference>
<evidence type="ECO:0000313" key="2">
    <source>
        <dbReference type="Proteomes" id="UP000254181"/>
    </source>
</evidence>
<dbReference type="AlphaFoldDB" id="A0A377K0G5"/>
<proteinExistence type="predicted"/>
<sequence>MFFGIDVSNNEIAKKIARDLKLNLTSDSSKHKKEIAQFIHKYYDSTEYSNTLEQKNEHLIEYVTNIIGNDSFAVFDLGTRGTSRDILSDILGINIPLYMFRETKHKCTNDITSYIVDTFNPFRKGVRVILPAFYELLLSDAITSTCYGYEKSATSVKPIVNPAENSQLLLY</sequence>
<reference evidence="1 2" key="1">
    <citation type="submission" date="2018-06" db="EMBL/GenBank/DDBJ databases">
        <authorList>
            <consortium name="Pathogen Informatics"/>
            <person name="Doyle S."/>
        </authorList>
    </citation>
    <scope>NUCLEOTIDE SEQUENCE [LARGE SCALE GENOMIC DNA]</scope>
    <source>
        <strain evidence="1 2">NCTC9075</strain>
    </source>
</reference>
<dbReference type="Proteomes" id="UP000254181">
    <property type="component" value="Unassembled WGS sequence"/>
</dbReference>
<organism evidence="1 2">
    <name type="scientific">Escherichia coli</name>
    <dbReference type="NCBI Taxonomy" id="562"/>
    <lineage>
        <taxon>Bacteria</taxon>
        <taxon>Pseudomonadati</taxon>
        <taxon>Pseudomonadota</taxon>
        <taxon>Gammaproteobacteria</taxon>
        <taxon>Enterobacterales</taxon>
        <taxon>Enterobacteriaceae</taxon>
        <taxon>Escherichia</taxon>
    </lineage>
</organism>
<evidence type="ECO:0000313" key="1">
    <source>
        <dbReference type="EMBL" id="STP17765.1"/>
    </source>
</evidence>